<dbReference type="RefSeq" id="WP_008683046.1">
    <property type="nucleotide sequence ID" value="NZ_ANOH01000299.1"/>
</dbReference>
<dbReference type="Pfam" id="PF00589">
    <property type="entry name" value="Phage_integrase"/>
    <property type="match status" value="1"/>
</dbReference>
<comment type="caution">
    <text evidence="4">The sequence shown here is derived from an EMBL/GenBank/DDBJ whole genome shotgun (WGS) entry which is preliminary data.</text>
</comment>
<dbReference type="PANTHER" id="PTHR30349:SF64">
    <property type="entry name" value="PROPHAGE INTEGRASE INTD-RELATED"/>
    <property type="match status" value="1"/>
</dbReference>
<evidence type="ECO:0000313" key="5">
    <source>
        <dbReference type="Proteomes" id="UP000011885"/>
    </source>
</evidence>
<gene>
    <name evidence="4" type="ORF">RSSM_04433</name>
</gene>
<dbReference type="InterPro" id="IPR013762">
    <property type="entry name" value="Integrase-like_cat_sf"/>
</dbReference>
<feature type="region of interest" description="Disordered" evidence="2">
    <location>
        <begin position="296"/>
        <end position="319"/>
    </location>
</feature>
<evidence type="ECO:0000256" key="2">
    <source>
        <dbReference type="SAM" id="MobiDB-lite"/>
    </source>
</evidence>
<reference evidence="4 5" key="1">
    <citation type="journal article" date="2013" name="Mar. Genomics">
        <title>Expression of sulfatases in Rhodopirellula baltica and the diversity of sulfatases in the genus Rhodopirellula.</title>
        <authorList>
            <person name="Wegner C.E."/>
            <person name="Richter-Heitmann T."/>
            <person name="Klindworth A."/>
            <person name="Klockow C."/>
            <person name="Richter M."/>
            <person name="Achstetter T."/>
            <person name="Glockner F.O."/>
            <person name="Harder J."/>
        </authorList>
    </citation>
    <scope>NUCLEOTIDE SEQUENCE [LARGE SCALE GENOMIC DNA]</scope>
    <source>
        <strain evidence="4 5">SM41</strain>
    </source>
</reference>
<dbReference type="SUPFAM" id="SSF56349">
    <property type="entry name" value="DNA breaking-rejoining enzymes"/>
    <property type="match status" value="1"/>
</dbReference>
<sequence length="413" mass="46252">MSRPKKVAPDYRYHVSGQAVVTFNGKNFYLGPHDSPESKAKYRRLVAQYIALDFQTPEAEPRQAETPILVADVTAEAREWIKSKYANCTSHRARFLNLCNTLDDEYGDTPANEFGPRKLSQIRDLFVASGNSRRYVNSQTRSIVRIFRYALSRELIDANVLVRLDSLESLRFGQTSAKEPKPVTPVELADVRATAEHLSPVLKAMIRVQAATGMRPGEMCRLRPCDVDTRPDGVWVYRPTDHKTARFGKKKAVPIVGDARLALEPFMDRAPDAYCFSPKESAAWYRQQRTLNRKTPASCGDRVGYKRGKSLKGDDARRRPGNFYDKDSYRHAIQRAAEKAGVPRWFPYQLRHTAGTVVREALGVEAAQALLGHSRAAMTEHYAKVSESKAIEAAKSISGLGLCESTRSKQSAG</sequence>
<dbReference type="InterPro" id="IPR050090">
    <property type="entry name" value="Tyrosine_recombinase_XerCD"/>
</dbReference>
<evidence type="ECO:0000259" key="3">
    <source>
        <dbReference type="PROSITE" id="PS51898"/>
    </source>
</evidence>
<accession>M5TYK6</accession>
<dbReference type="Proteomes" id="UP000011885">
    <property type="component" value="Unassembled WGS sequence"/>
</dbReference>
<organism evidence="4 5">
    <name type="scientific">Rhodopirellula sallentina SM41</name>
    <dbReference type="NCBI Taxonomy" id="1263870"/>
    <lineage>
        <taxon>Bacteria</taxon>
        <taxon>Pseudomonadati</taxon>
        <taxon>Planctomycetota</taxon>
        <taxon>Planctomycetia</taxon>
        <taxon>Pirellulales</taxon>
        <taxon>Pirellulaceae</taxon>
        <taxon>Rhodopirellula</taxon>
    </lineage>
</organism>
<evidence type="ECO:0000313" key="4">
    <source>
        <dbReference type="EMBL" id="EMI54119.1"/>
    </source>
</evidence>
<dbReference type="GO" id="GO:0003677">
    <property type="term" value="F:DNA binding"/>
    <property type="evidence" value="ECO:0007669"/>
    <property type="project" value="InterPro"/>
</dbReference>
<name>M5TYK6_9BACT</name>
<dbReference type="EMBL" id="ANOH01000299">
    <property type="protein sequence ID" value="EMI54119.1"/>
    <property type="molecule type" value="Genomic_DNA"/>
</dbReference>
<dbReference type="PANTHER" id="PTHR30349">
    <property type="entry name" value="PHAGE INTEGRASE-RELATED"/>
    <property type="match status" value="1"/>
</dbReference>
<dbReference type="PATRIC" id="fig|1263870.3.peg.4689"/>
<dbReference type="GO" id="GO:0006310">
    <property type="term" value="P:DNA recombination"/>
    <property type="evidence" value="ECO:0007669"/>
    <property type="project" value="UniProtKB-KW"/>
</dbReference>
<dbReference type="InterPro" id="IPR002104">
    <property type="entry name" value="Integrase_catalytic"/>
</dbReference>
<keyword evidence="5" id="KW-1185">Reference proteome</keyword>
<dbReference type="Gene3D" id="1.10.443.10">
    <property type="entry name" value="Intergrase catalytic core"/>
    <property type="match status" value="1"/>
</dbReference>
<dbReference type="OrthoDB" id="254233at2"/>
<dbReference type="InterPro" id="IPR011010">
    <property type="entry name" value="DNA_brk_join_enz"/>
</dbReference>
<protein>
    <submittedName>
        <fullName evidence="4">Integrase, catalytic core, phage domain protein</fullName>
    </submittedName>
</protein>
<feature type="domain" description="Tyr recombinase" evidence="3">
    <location>
        <begin position="178"/>
        <end position="395"/>
    </location>
</feature>
<dbReference type="AlphaFoldDB" id="M5TYK6"/>
<proteinExistence type="predicted"/>
<keyword evidence="1" id="KW-0233">DNA recombination</keyword>
<dbReference type="PROSITE" id="PS51898">
    <property type="entry name" value="TYR_RECOMBINASE"/>
    <property type="match status" value="1"/>
</dbReference>
<evidence type="ECO:0000256" key="1">
    <source>
        <dbReference type="ARBA" id="ARBA00023172"/>
    </source>
</evidence>
<dbReference type="GO" id="GO:0015074">
    <property type="term" value="P:DNA integration"/>
    <property type="evidence" value="ECO:0007669"/>
    <property type="project" value="InterPro"/>
</dbReference>